<sequence length="30" mass="3567">MSSTMAFTIKSKFFSVLLLVMHWQALWLLH</sequence>
<reference evidence="2" key="2">
    <citation type="journal article" date="2015" name="Fish Shellfish Immunol.">
        <title>Early steps in the European eel (Anguilla anguilla)-Vibrio vulnificus interaction in the gills: Role of the RtxA13 toxin.</title>
        <authorList>
            <person name="Callol A."/>
            <person name="Pajuelo D."/>
            <person name="Ebbesson L."/>
            <person name="Teles M."/>
            <person name="MacKenzie S."/>
            <person name="Amaro C."/>
        </authorList>
    </citation>
    <scope>NUCLEOTIDE SEQUENCE</scope>
</reference>
<evidence type="ECO:0000313" key="2">
    <source>
        <dbReference type="EMBL" id="JAH50843.1"/>
    </source>
</evidence>
<accession>A0A0E9TDP6</accession>
<name>A0A0E9TDP6_ANGAN</name>
<keyword evidence="1" id="KW-0472">Membrane</keyword>
<dbReference type="EMBL" id="GBXM01057734">
    <property type="protein sequence ID" value="JAH50843.1"/>
    <property type="molecule type" value="Transcribed_RNA"/>
</dbReference>
<reference evidence="2" key="1">
    <citation type="submission" date="2014-11" db="EMBL/GenBank/DDBJ databases">
        <authorList>
            <person name="Amaro Gonzalez C."/>
        </authorList>
    </citation>
    <scope>NUCLEOTIDE SEQUENCE</scope>
</reference>
<feature type="transmembrane region" description="Helical" evidence="1">
    <location>
        <begin position="12"/>
        <end position="29"/>
    </location>
</feature>
<keyword evidence="1" id="KW-1133">Transmembrane helix</keyword>
<organism evidence="2">
    <name type="scientific">Anguilla anguilla</name>
    <name type="common">European freshwater eel</name>
    <name type="synonym">Muraena anguilla</name>
    <dbReference type="NCBI Taxonomy" id="7936"/>
    <lineage>
        <taxon>Eukaryota</taxon>
        <taxon>Metazoa</taxon>
        <taxon>Chordata</taxon>
        <taxon>Craniata</taxon>
        <taxon>Vertebrata</taxon>
        <taxon>Euteleostomi</taxon>
        <taxon>Actinopterygii</taxon>
        <taxon>Neopterygii</taxon>
        <taxon>Teleostei</taxon>
        <taxon>Anguilliformes</taxon>
        <taxon>Anguillidae</taxon>
        <taxon>Anguilla</taxon>
    </lineage>
</organism>
<keyword evidence="1" id="KW-0812">Transmembrane</keyword>
<protein>
    <submittedName>
        <fullName evidence="2">Uncharacterized protein</fullName>
    </submittedName>
</protein>
<evidence type="ECO:0000256" key="1">
    <source>
        <dbReference type="SAM" id="Phobius"/>
    </source>
</evidence>
<dbReference type="AlphaFoldDB" id="A0A0E9TDP6"/>
<proteinExistence type="predicted"/>